<gene>
    <name evidence="2" type="ORF">MSVAZ_2853</name>
</gene>
<dbReference type="KEGG" id="mvc:MSVAZ_2853"/>
<dbReference type="GO" id="GO:0016811">
    <property type="term" value="F:hydrolase activity, acting on carbon-nitrogen (but not peptide) bonds, in linear amides"/>
    <property type="evidence" value="ECO:0007669"/>
    <property type="project" value="TreeGrafter"/>
</dbReference>
<reference evidence="2 3" key="1">
    <citation type="submission" date="2014-07" db="EMBL/GenBank/DDBJ databases">
        <title>Methanogenic archaea and the global carbon cycle.</title>
        <authorList>
            <person name="Henriksen J.R."/>
            <person name="Luke J."/>
            <person name="Reinhart S."/>
            <person name="Benedict M.N."/>
            <person name="Youngblut N.D."/>
            <person name="Metcalf M.E."/>
            <person name="Whitaker R.J."/>
            <person name="Metcalf W.W."/>
        </authorList>
    </citation>
    <scope>NUCLEOTIDE SEQUENCE [LARGE SCALE GENOMIC DNA]</scope>
    <source>
        <strain evidence="2 3">Z-761</strain>
    </source>
</reference>
<dbReference type="AlphaFoldDB" id="A0A0E3Q8D7"/>
<organism evidence="2 3">
    <name type="scientific">Methanosarcina vacuolata Z-761</name>
    <dbReference type="NCBI Taxonomy" id="1434123"/>
    <lineage>
        <taxon>Archaea</taxon>
        <taxon>Methanobacteriati</taxon>
        <taxon>Methanobacteriota</taxon>
        <taxon>Stenosarchaea group</taxon>
        <taxon>Methanomicrobia</taxon>
        <taxon>Methanosarcinales</taxon>
        <taxon>Methanosarcinaceae</taxon>
        <taxon>Methanosarcina</taxon>
    </lineage>
</organism>
<keyword evidence="1" id="KW-0812">Transmembrane</keyword>
<protein>
    <recommendedName>
        <fullName evidence="4">PIG-L family deacetylase</fullName>
    </recommendedName>
</protein>
<dbReference type="PANTHER" id="PTHR12993:SF11">
    <property type="entry name" value="N-ACETYLGLUCOSAMINYL-PHOSPHATIDYLINOSITOL DE-N-ACETYLASE"/>
    <property type="match status" value="1"/>
</dbReference>
<feature type="transmembrane region" description="Helical" evidence="1">
    <location>
        <begin position="66"/>
        <end position="92"/>
    </location>
</feature>
<dbReference type="Gene3D" id="3.40.50.10320">
    <property type="entry name" value="LmbE-like"/>
    <property type="match status" value="1"/>
</dbReference>
<name>A0A0E3Q8D7_9EURY</name>
<dbReference type="PATRIC" id="fig|1434123.4.peg.3504"/>
<feature type="transmembrane region" description="Helical" evidence="1">
    <location>
        <begin position="37"/>
        <end position="60"/>
    </location>
</feature>
<keyword evidence="3" id="KW-1185">Reference proteome</keyword>
<feature type="transmembrane region" description="Helical" evidence="1">
    <location>
        <begin position="6"/>
        <end position="25"/>
    </location>
</feature>
<dbReference type="EMBL" id="CP009520">
    <property type="protein sequence ID" value="AKB45122.1"/>
    <property type="molecule type" value="Genomic_DNA"/>
</dbReference>
<dbReference type="HOGENOM" id="CLU_049311_5_0_2"/>
<evidence type="ECO:0000313" key="3">
    <source>
        <dbReference type="Proteomes" id="UP000033096"/>
    </source>
</evidence>
<dbReference type="SUPFAM" id="SSF102588">
    <property type="entry name" value="LmbE-like"/>
    <property type="match status" value="1"/>
</dbReference>
<proteinExistence type="predicted"/>
<dbReference type="STRING" id="1434123.MSVAZ_2853"/>
<evidence type="ECO:0008006" key="4">
    <source>
        <dbReference type="Google" id="ProtNLM"/>
    </source>
</evidence>
<dbReference type="Proteomes" id="UP000033096">
    <property type="component" value="Chromosome"/>
</dbReference>
<accession>A0A0E3Q8D7</accession>
<evidence type="ECO:0000313" key="2">
    <source>
        <dbReference type="EMBL" id="AKB45122.1"/>
    </source>
</evidence>
<dbReference type="Pfam" id="PF02585">
    <property type="entry name" value="PIG-L"/>
    <property type="match status" value="1"/>
</dbReference>
<dbReference type="InterPro" id="IPR024078">
    <property type="entry name" value="LmbE-like_dom_sf"/>
</dbReference>
<keyword evidence="1" id="KW-1133">Transmembrane helix</keyword>
<sequence length="302" mass="34238">MFGLVEFIHLINWIIFNIVIIFILTKKLLLKRTVRRSRIIFWLIIIINIFSATLQIFYLINTDSNIWYQLIADCLGIIGQSALLIGIVWMKLIAEPSPKPRKILVVGAHPDDMEIACGGSLAKLSDAGHTIVGLIVSKGEQGGNSSSRLIEATKSSEFLGVNKVEIMDFPDTRLDQFVSEISRQIEVIVNELKPDMVFTHSIHDLHQDHKAVHDATLRACRNLSTILCYESPSTTKAFKPNVFVNIEQYIDIKIESIQEHKDQNKKRYVQPEQVYGKAIFRGTQAKLEKAEGFEAIRINLPI</sequence>
<evidence type="ECO:0000256" key="1">
    <source>
        <dbReference type="SAM" id="Phobius"/>
    </source>
</evidence>
<dbReference type="PANTHER" id="PTHR12993">
    <property type="entry name" value="N-ACETYLGLUCOSAMINYL-PHOSPHATIDYLINOSITOL DE-N-ACETYLASE-RELATED"/>
    <property type="match status" value="1"/>
</dbReference>
<keyword evidence="1" id="KW-0472">Membrane</keyword>
<dbReference type="InterPro" id="IPR003737">
    <property type="entry name" value="GlcNAc_PI_deacetylase-related"/>
</dbReference>